<proteinExistence type="inferred from homology"/>
<protein>
    <submittedName>
        <fullName evidence="5">Speedy protein 1-A-like</fullName>
    </submittedName>
</protein>
<dbReference type="PANTHER" id="PTHR31545:SF2">
    <property type="entry name" value="SPEEDY PROTEIN C"/>
    <property type="match status" value="1"/>
</dbReference>
<dbReference type="GO" id="GO:0019901">
    <property type="term" value="F:protein kinase binding"/>
    <property type="evidence" value="ECO:0000318"/>
    <property type="project" value="GO_Central"/>
</dbReference>
<feature type="region of interest" description="Disordered" evidence="3">
    <location>
        <begin position="25"/>
        <end position="52"/>
    </location>
</feature>
<name>A0A1L8G7J8_XENLA</name>
<reference evidence="5" key="1">
    <citation type="submission" date="2025-08" db="UniProtKB">
        <authorList>
            <consortium name="RefSeq"/>
        </authorList>
    </citation>
    <scope>IDENTIFICATION</scope>
    <source>
        <strain evidence="5">J_2021</strain>
        <tissue evidence="5">Erythrocytes</tissue>
    </source>
</reference>
<keyword evidence="2" id="KW-0131">Cell cycle</keyword>
<evidence type="ECO:0000256" key="2">
    <source>
        <dbReference type="ARBA" id="ARBA00023306"/>
    </source>
</evidence>
<gene>
    <name evidence="5" type="primary">LOC108716633</name>
</gene>
<organism evidence="4 5">
    <name type="scientific">Xenopus laevis</name>
    <name type="common">African clawed frog</name>
    <dbReference type="NCBI Taxonomy" id="8355"/>
    <lineage>
        <taxon>Eukaryota</taxon>
        <taxon>Metazoa</taxon>
        <taxon>Chordata</taxon>
        <taxon>Craniata</taxon>
        <taxon>Vertebrata</taxon>
        <taxon>Euteleostomi</taxon>
        <taxon>Amphibia</taxon>
        <taxon>Batrachia</taxon>
        <taxon>Anura</taxon>
        <taxon>Pipoidea</taxon>
        <taxon>Pipidae</taxon>
        <taxon>Xenopodinae</taxon>
        <taxon>Xenopus</taxon>
        <taxon>Xenopus</taxon>
    </lineage>
</organism>
<keyword evidence="4" id="KW-1185">Reference proteome</keyword>
<dbReference type="RefSeq" id="XP_018118393.2">
    <property type="nucleotide sequence ID" value="XM_018262904.2"/>
</dbReference>
<evidence type="ECO:0000313" key="5">
    <source>
        <dbReference type="RefSeq" id="XP_018118393.2"/>
    </source>
</evidence>
<evidence type="ECO:0000256" key="1">
    <source>
        <dbReference type="ARBA" id="ARBA00010932"/>
    </source>
</evidence>
<dbReference type="InterPro" id="IPR020984">
    <property type="entry name" value="Speedy"/>
</dbReference>
<dbReference type="Pfam" id="PF11357">
    <property type="entry name" value="Spy1"/>
    <property type="match status" value="1"/>
</dbReference>
<accession>A0A1L8G7J8</accession>
<dbReference type="OrthoDB" id="9442170at2759"/>
<dbReference type="AlphaFoldDB" id="A0A1L8G7J8"/>
<dbReference type="KEGG" id="xla:108716633"/>
<sequence>MSSRQEKKRTYTEALSPDLEVPVKKRCITEATESPESTAREDRKRMNTEALSPNLDVPAMKRCIEEASEGPEDSGRSEPAAAASTDFYQLLENPQIVHCLAIDSCKKLTDKYLLAMVKVYFQRAKLQEEEYNTFNFFAALLLANQMEEETNFRAVIYPWGLGDEFPVKWQEMRSKKLELWERMGFKAWVSRSSCEEAMEDNPTHWAWRRKRHHNHGLVIRLHARQRGYYYFNVPDISPAICSQCASKPPLPKKVRPDKELPFKRRMKRKLHPHPFQCNISFVL</sequence>
<dbReference type="PANTHER" id="PTHR31545">
    <property type="entry name" value="SEEDY PROTEIN A/C FAMILY MEMBER"/>
    <property type="match status" value="1"/>
</dbReference>
<dbReference type="InterPro" id="IPR052316">
    <property type="entry name" value="Speedy-Ringo_regulator"/>
</dbReference>
<comment type="similarity">
    <text evidence="1">Belongs to the Speedy/Ringo family.</text>
</comment>
<feature type="compositionally biased region" description="Basic and acidic residues" evidence="3">
    <location>
        <begin position="38"/>
        <end position="47"/>
    </location>
</feature>
<dbReference type="PaxDb" id="8355-A0A1L8G7J8"/>
<dbReference type="Proteomes" id="UP000186698">
    <property type="component" value="Chromosome 5L"/>
</dbReference>
<dbReference type="GeneID" id="108716633"/>
<evidence type="ECO:0000256" key="3">
    <source>
        <dbReference type="SAM" id="MobiDB-lite"/>
    </source>
</evidence>
<dbReference type="STRING" id="8355.A0A1L8G7J8"/>
<evidence type="ECO:0000313" key="4">
    <source>
        <dbReference type="Proteomes" id="UP000186698"/>
    </source>
</evidence>